<comment type="similarity">
    <text evidence="1 4">Belongs to the type-B carboxylesterase/lipase family.</text>
</comment>
<dbReference type="InterPro" id="IPR050309">
    <property type="entry name" value="Type-B_Carboxylest/Lipase"/>
</dbReference>
<reference evidence="6 7" key="1">
    <citation type="submission" date="2019-04" db="EMBL/GenBank/DDBJ databases">
        <authorList>
            <person name="Feng G."/>
            <person name="Zhang J."/>
            <person name="Zhu H."/>
        </authorList>
    </citation>
    <scope>NUCLEOTIDE SEQUENCE [LARGE SCALE GENOMIC DNA]</scope>
    <source>
        <strain evidence="6 7">92R-1</strain>
    </source>
</reference>
<protein>
    <recommendedName>
        <fullName evidence="4">Carboxylic ester hydrolase</fullName>
        <ecNumber evidence="4">3.1.1.-</ecNumber>
    </recommendedName>
</protein>
<dbReference type="InterPro" id="IPR000997">
    <property type="entry name" value="Cholinesterase"/>
</dbReference>
<keyword evidence="2 4" id="KW-0378">Hydrolase</keyword>
<evidence type="ECO:0000256" key="4">
    <source>
        <dbReference type="RuleBase" id="RU361235"/>
    </source>
</evidence>
<dbReference type="InterPro" id="IPR019826">
    <property type="entry name" value="Carboxylesterase_B_AS"/>
</dbReference>
<dbReference type="InterPro" id="IPR029058">
    <property type="entry name" value="AB_hydrolase_fold"/>
</dbReference>
<feature type="active site" description="Charge relay system" evidence="3">
    <location>
        <position position="429"/>
    </location>
</feature>
<organism evidence="6 7">
    <name type="scientific">Hymenobacter fodinae</name>
    <dbReference type="NCBI Taxonomy" id="2510796"/>
    <lineage>
        <taxon>Bacteria</taxon>
        <taxon>Pseudomonadati</taxon>
        <taxon>Bacteroidota</taxon>
        <taxon>Cytophagia</taxon>
        <taxon>Cytophagales</taxon>
        <taxon>Hymenobacteraceae</taxon>
        <taxon>Hymenobacter</taxon>
    </lineage>
</organism>
<feature type="domain" description="Carboxylesterase type B" evidence="5">
    <location>
        <begin position="30"/>
        <end position="498"/>
    </location>
</feature>
<proteinExistence type="inferred from homology"/>
<dbReference type="SUPFAM" id="SSF53474">
    <property type="entry name" value="alpha/beta-Hydrolases"/>
    <property type="match status" value="1"/>
</dbReference>
<dbReference type="Gene3D" id="3.40.50.1820">
    <property type="entry name" value="alpha/beta hydrolase"/>
    <property type="match status" value="1"/>
</dbReference>
<evidence type="ECO:0000259" key="5">
    <source>
        <dbReference type="Pfam" id="PF00135"/>
    </source>
</evidence>
<dbReference type="PRINTS" id="PR00878">
    <property type="entry name" value="CHOLNESTRASE"/>
</dbReference>
<dbReference type="OrthoDB" id="9775851at2"/>
<feature type="active site" description="Charge relay system" evidence="3">
    <location>
        <position position="335"/>
    </location>
</feature>
<dbReference type="EC" id="3.1.1.-" evidence="4"/>
<dbReference type="InterPro" id="IPR002018">
    <property type="entry name" value="CarbesteraseB"/>
</dbReference>
<keyword evidence="4" id="KW-0732">Signal</keyword>
<sequence>MRRLSFLLVLLALAVFTALATSPKPSPLGVIATRSGRIAGGRTAGGQVAYYKGIPFAAPPVGPLRWKAPQPVAPWAGIRACREFGPSPMQAAPAPFSMWSEEFLIPKAPISEDCLYLNVWTNAPSAAARQPVLVWIYGGGFMSGGSAVPIYDGTELAKRGIVVVSINYRVGPFGFMAHPELTRESPHKASGNYGLLDQVAALQWVQQHIALFGGDPSRVTIAGQSAGAMSVTCLVASPLAKGLFHQAIAESGAAFARPYPSLAQAEQAGAQYAQELQAPSLAALRQLPAEALLNHLPAMKGPVLDGFVLPTSPAALLRQGNSNAVALLTGWNEDEGLLDGPLLPAAEFRQRIHQQYGSHADSLLHFYPADEEPAAATAQLHLARDLRFGLPTYNWATLQDQQLQRPAYVYRFARKVPATGEYLKYGAFHTGEVPYVFNTLKAVRRPWEPTDYQLAETMASYWVNFVRSGNPNGPGLPPWSAFHTPNQQVMVLDLTPAAKPLPDRARLTFLRALPTQP</sequence>
<feature type="signal peptide" evidence="4">
    <location>
        <begin position="1"/>
        <end position="20"/>
    </location>
</feature>
<keyword evidence="7" id="KW-1185">Reference proteome</keyword>
<dbReference type="PANTHER" id="PTHR11559">
    <property type="entry name" value="CARBOXYLESTERASE"/>
    <property type="match status" value="1"/>
</dbReference>
<comment type="caution">
    <text evidence="6">The sequence shown here is derived from an EMBL/GenBank/DDBJ whole genome shotgun (WGS) entry which is preliminary data.</text>
</comment>
<dbReference type="RefSeq" id="WP_135434579.1">
    <property type="nucleotide sequence ID" value="NZ_SRLA01000002.1"/>
</dbReference>
<feature type="chain" id="PRO_5021446373" description="Carboxylic ester hydrolase" evidence="4">
    <location>
        <begin position="21"/>
        <end position="517"/>
    </location>
</feature>
<dbReference type="Proteomes" id="UP000298337">
    <property type="component" value="Unassembled WGS sequence"/>
</dbReference>
<dbReference type="PROSITE" id="PS00122">
    <property type="entry name" value="CARBOXYLESTERASE_B_1"/>
    <property type="match status" value="1"/>
</dbReference>
<gene>
    <name evidence="6" type="ORF">EU556_13325</name>
</gene>
<name>A0A4Z0P930_9BACT</name>
<dbReference type="GO" id="GO:0004104">
    <property type="term" value="F:cholinesterase activity"/>
    <property type="evidence" value="ECO:0007669"/>
    <property type="project" value="InterPro"/>
</dbReference>
<dbReference type="Pfam" id="PF00135">
    <property type="entry name" value="COesterase"/>
    <property type="match status" value="1"/>
</dbReference>
<evidence type="ECO:0000313" key="6">
    <source>
        <dbReference type="EMBL" id="TGE08669.1"/>
    </source>
</evidence>
<feature type="active site" description="Acyl-ester intermediate" evidence="3">
    <location>
        <position position="225"/>
    </location>
</feature>
<evidence type="ECO:0000256" key="3">
    <source>
        <dbReference type="PIRSR" id="PIRSR600997-1"/>
    </source>
</evidence>
<evidence type="ECO:0000256" key="2">
    <source>
        <dbReference type="ARBA" id="ARBA00022801"/>
    </source>
</evidence>
<dbReference type="AlphaFoldDB" id="A0A4Z0P930"/>
<accession>A0A4Z0P930</accession>
<evidence type="ECO:0000256" key="1">
    <source>
        <dbReference type="ARBA" id="ARBA00005964"/>
    </source>
</evidence>
<dbReference type="EMBL" id="SRLA01000002">
    <property type="protein sequence ID" value="TGE08669.1"/>
    <property type="molecule type" value="Genomic_DNA"/>
</dbReference>
<evidence type="ECO:0000313" key="7">
    <source>
        <dbReference type="Proteomes" id="UP000298337"/>
    </source>
</evidence>